<gene>
    <name evidence="4" type="ORF">D7V21_11355</name>
</gene>
<dbReference type="Gene3D" id="3.40.630.30">
    <property type="match status" value="1"/>
</dbReference>
<dbReference type="PANTHER" id="PTHR43877">
    <property type="entry name" value="AMINOALKYLPHOSPHONATE N-ACETYLTRANSFERASE-RELATED-RELATED"/>
    <property type="match status" value="1"/>
</dbReference>
<dbReference type="RefSeq" id="WP_120370598.1">
    <property type="nucleotide sequence ID" value="NZ_RAXU01000014.1"/>
</dbReference>
<keyword evidence="2" id="KW-0012">Acyltransferase</keyword>
<protein>
    <submittedName>
        <fullName evidence="4">N-acetyltransferase</fullName>
    </submittedName>
</protein>
<evidence type="ECO:0000313" key="4">
    <source>
        <dbReference type="EMBL" id="RKG32506.1"/>
    </source>
</evidence>
<reference evidence="4 5" key="1">
    <citation type="submission" date="2018-09" db="EMBL/GenBank/DDBJ databases">
        <title>The draft genome of Acinetobacter spp. strains.</title>
        <authorList>
            <person name="Qin J."/>
            <person name="Feng Y."/>
            <person name="Zong Z."/>
        </authorList>
    </citation>
    <scope>NUCLEOTIDE SEQUENCE [LARGE SCALE GENOMIC DNA]</scope>
    <source>
        <strain evidence="4 5">WCHAc060096</strain>
    </source>
</reference>
<dbReference type="SUPFAM" id="SSF55729">
    <property type="entry name" value="Acyl-CoA N-acyltransferases (Nat)"/>
    <property type="match status" value="1"/>
</dbReference>
<dbReference type="EMBL" id="RAXU01000014">
    <property type="protein sequence ID" value="RKG32506.1"/>
    <property type="molecule type" value="Genomic_DNA"/>
</dbReference>
<dbReference type="Pfam" id="PF13673">
    <property type="entry name" value="Acetyltransf_10"/>
    <property type="match status" value="1"/>
</dbReference>
<comment type="caution">
    <text evidence="4">The sequence shown here is derived from an EMBL/GenBank/DDBJ whole genome shotgun (WGS) entry which is preliminary data.</text>
</comment>
<dbReference type="GO" id="GO:0016747">
    <property type="term" value="F:acyltransferase activity, transferring groups other than amino-acyl groups"/>
    <property type="evidence" value="ECO:0007669"/>
    <property type="project" value="InterPro"/>
</dbReference>
<dbReference type="Proteomes" id="UP000269001">
    <property type="component" value="Unassembled WGS sequence"/>
</dbReference>
<proteinExistence type="predicted"/>
<evidence type="ECO:0000313" key="5">
    <source>
        <dbReference type="Proteomes" id="UP000269001"/>
    </source>
</evidence>
<dbReference type="InterPro" id="IPR000182">
    <property type="entry name" value="GNAT_dom"/>
</dbReference>
<name>A0A3A8EG74_9GAMM</name>
<dbReference type="InterPro" id="IPR016181">
    <property type="entry name" value="Acyl_CoA_acyltransferase"/>
</dbReference>
<dbReference type="AlphaFoldDB" id="A0A3A8EG74"/>
<sequence>MLVEATEQHINDVVELVNFSYRNKDHQGWTSEALIVEGDRINADQLQDLMNSDAAVLLLLQQKQLVGCVHVQKNEDAGYIGMLTIHPNFQNQGIGKQLLQAAEHYLIEKYSVSCFKMSVLSVRSELLAFYQRRGYEVTSQVDDYPIHANVGQPLSKDLTVLHLVKHENRS</sequence>
<organism evidence="4 5">
    <name type="scientific">Acinetobacter guerrae</name>
    <dbReference type="NCBI Taxonomy" id="1843371"/>
    <lineage>
        <taxon>Bacteria</taxon>
        <taxon>Pseudomonadati</taxon>
        <taxon>Pseudomonadota</taxon>
        <taxon>Gammaproteobacteria</taxon>
        <taxon>Moraxellales</taxon>
        <taxon>Moraxellaceae</taxon>
        <taxon>Acinetobacter</taxon>
    </lineage>
</organism>
<feature type="domain" description="N-acetyltransferase" evidence="3">
    <location>
        <begin position="1"/>
        <end position="159"/>
    </location>
</feature>
<keyword evidence="1 4" id="KW-0808">Transferase</keyword>
<dbReference type="PROSITE" id="PS51186">
    <property type="entry name" value="GNAT"/>
    <property type="match status" value="1"/>
</dbReference>
<evidence type="ECO:0000259" key="3">
    <source>
        <dbReference type="PROSITE" id="PS51186"/>
    </source>
</evidence>
<keyword evidence="5" id="KW-1185">Reference proteome</keyword>
<evidence type="ECO:0000256" key="1">
    <source>
        <dbReference type="ARBA" id="ARBA00022679"/>
    </source>
</evidence>
<evidence type="ECO:0000256" key="2">
    <source>
        <dbReference type="ARBA" id="ARBA00023315"/>
    </source>
</evidence>
<dbReference type="PANTHER" id="PTHR43877:SF2">
    <property type="entry name" value="AMINOALKYLPHOSPHONATE N-ACETYLTRANSFERASE-RELATED"/>
    <property type="match status" value="1"/>
</dbReference>
<accession>A0A3A8EG74</accession>
<dbReference type="CDD" id="cd04301">
    <property type="entry name" value="NAT_SF"/>
    <property type="match status" value="1"/>
</dbReference>
<dbReference type="InterPro" id="IPR050832">
    <property type="entry name" value="Bact_Acetyltransf"/>
</dbReference>